<comment type="caution">
    <text evidence="8">The sequence shown here is derived from an EMBL/GenBank/DDBJ whole genome shotgun (WGS) entry which is preliminary data.</text>
</comment>
<dbReference type="GO" id="GO:0016020">
    <property type="term" value="C:membrane"/>
    <property type="evidence" value="ECO:0007669"/>
    <property type="project" value="UniProtKB-SubCell"/>
</dbReference>
<evidence type="ECO:0008006" key="10">
    <source>
        <dbReference type="Google" id="ProtNLM"/>
    </source>
</evidence>
<evidence type="ECO:0000256" key="4">
    <source>
        <dbReference type="ARBA" id="ARBA00022989"/>
    </source>
</evidence>
<feature type="transmembrane region" description="Helical" evidence="6">
    <location>
        <begin position="111"/>
        <end position="130"/>
    </location>
</feature>
<dbReference type="Proteomes" id="UP000604825">
    <property type="component" value="Unassembled WGS sequence"/>
</dbReference>
<feature type="compositionally biased region" description="Gly residues" evidence="7">
    <location>
        <begin position="1"/>
        <end position="14"/>
    </location>
</feature>
<evidence type="ECO:0000256" key="2">
    <source>
        <dbReference type="ARBA" id="ARBA00006824"/>
    </source>
</evidence>
<gene>
    <name evidence="8" type="ORF">NCGR_LOCUS35104</name>
</gene>
<sequence>MASAGGAGRGGGKGDGGKGDESLARRAWRQYLLQLQQHPLRTKMITAGCLAGVSDSVAQKLSGYQKIEKRRLLLKMLFGFAYGGPFGHFLYKFLDYIFQGKKDTKTIAKKVLLEQVTSSPWNNILFLFYYGYVVERRPLKEVTTRLKKQYPSVQLSAWMFWPIVGWINQQYMPLQFRVIFQSFVACCWGIFMNLRARAMSLKQA</sequence>
<feature type="transmembrane region" description="Helical" evidence="6">
    <location>
        <begin position="72"/>
        <end position="91"/>
    </location>
</feature>
<proteinExistence type="inferred from homology"/>
<feature type="transmembrane region" description="Helical" evidence="6">
    <location>
        <begin position="174"/>
        <end position="194"/>
    </location>
</feature>
<keyword evidence="3 6" id="KW-0812">Transmembrane</keyword>
<dbReference type="PANTHER" id="PTHR11266">
    <property type="entry name" value="PEROXISOMAL MEMBRANE PROTEIN 2, PXMP2 MPV17"/>
    <property type="match status" value="1"/>
</dbReference>
<evidence type="ECO:0000256" key="1">
    <source>
        <dbReference type="ARBA" id="ARBA00004141"/>
    </source>
</evidence>
<organism evidence="8 9">
    <name type="scientific">Miscanthus lutarioriparius</name>
    <dbReference type="NCBI Taxonomy" id="422564"/>
    <lineage>
        <taxon>Eukaryota</taxon>
        <taxon>Viridiplantae</taxon>
        <taxon>Streptophyta</taxon>
        <taxon>Embryophyta</taxon>
        <taxon>Tracheophyta</taxon>
        <taxon>Spermatophyta</taxon>
        <taxon>Magnoliopsida</taxon>
        <taxon>Liliopsida</taxon>
        <taxon>Poales</taxon>
        <taxon>Poaceae</taxon>
        <taxon>PACMAD clade</taxon>
        <taxon>Panicoideae</taxon>
        <taxon>Andropogonodae</taxon>
        <taxon>Andropogoneae</taxon>
        <taxon>Saccharinae</taxon>
        <taxon>Miscanthus</taxon>
    </lineage>
</organism>
<protein>
    <recommendedName>
        <fullName evidence="10">Peroxisomal membrane protein PMP22</fullName>
    </recommendedName>
</protein>
<feature type="transmembrane region" description="Helical" evidence="6">
    <location>
        <begin position="150"/>
        <end position="168"/>
    </location>
</feature>
<evidence type="ECO:0000256" key="5">
    <source>
        <dbReference type="ARBA" id="ARBA00023136"/>
    </source>
</evidence>
<comment type="subcellular location">
    <subcellularLocation>
        <location evidence="1">Membrane</location>
        <topology evidence="1">Multi-pass membrane protein</topology>
    </subcellularLocation>
</comment>
<comment type="similarity">
    <text evidence="2 6">Belongs to the peroxisomal membrane protein PXMP2/4 family.</text>
</comment>
<evidence type="ECO:0000313" key="8">
    <source>
        <dbReference type="EMBL" id="CAD6251355.1"/>
    </source>
</evidence>
<dbReference type="InterPro" id="IPR007248">
    <property type="entry name" value="Mpv17_PMP22"/>
</dbReference>
<dbReference type="GO" id="GO:0005737">
    <property type="term" value="C:cytoplasm"/>
    <property type="evidence" value="ECO:0007669"/>
    <property type="project" value="TreeGrafter"/>
</dbReference>
<dbReference type="EMBL" id="CAJGYO010000008">
    <property type="protein sequence ID" value="CAD6251355.1"/>
    <property type="molecule type" value="Genomic_DNA"/>
</dbReference>
<keyword evidence="4 6" id="KW-1133">Transmembrane helix</keyword>
<evidence type="ECO:0000256" key="3">
    <source>
        <dbReference type="ARBA" id="ARBA00022692"/>
    </source>
</evidence>
<keyword evidence="9" id="KW-1185">Reference proteome</keyword>
<name>A0A811PXZ3_9POAL</name>
<accession>A0A811PXZ3</accession>
<evidence type="ECO:0000256" key="7">
    <source>
        <dbReference type="SAM" id="MobiDB-lite"/>
    </source>
</evidence>
<dbReference type="AlphaFoldDB" id="A0A811PXZ3"/>
<dbReference type="PANTHER" id="PTHR11266:SF86">
    <property type="entry name" value="PEROXISOMAL MEMBRANE PROTEIN PMP22"/>
    <property type="match status" value="1"/>
</dbReference>
<evidence type="ECO:0000256" key="6">
    <source>
        <dbReference type="RuleBase" id="RU363053"/>
    </source>
</evidence>
<dbReference type="OrthoDB" id="10267969at2759"/>
<evidence type="ECO:0000313" key="9">
    <source>
        <dbReference type="Proteomes" id="UP000604825"/>
    </source>
</evidence>
<keyword evidence="5 6" id="KW-0472">Membrane</keyword>
<reference evidence="8" key="1">
    <citation type="submission" date="2020-10" db="EMBL/GenBank/DDBJ databases">
        <authorList>
            <person name="Han B."/>
            <person name="Lu T."/>
            <person name="Zhao Q."/>
            <person name="Huang X."/>
            <person name="Zhao Y."/>
        </authorList>
    </citation>
    <scope>NUCLEOTIDE SEQUENCE</scope>
</reference>
<dbReference type="Pfam" id="PF04117">
    <property type="entry name" value="Mpv17_PMP22"/>
    <property type="match status" value="1"/>
</dbReference>
<feature type="region of interest" description="Disordered" evidence="7">
    <location>
        <begin position="1"/>
        <end position="21"/>
    </location>
</feature>